<name>A0A5M6CB89_9TREE</name>
<evidence type="ECO:0000259" key="4">
    <source>
        <dbReference type="Pfam" id="PF00557"/>
    </source>
</evidence>
<dbReference type="GeneID" id="43585915"/>
<dbReference type="RefSeq" id="XP_031863970.1">
    <property type="nucleotide sequence ID" value="XM_032001807.1"/>
</dbReference>
<evidence type="ECO:0000313" key="8">
    <source>
        <dbReference type="Proteomes" id="UP000322225"/>
    </source>
</evidence>
<comment type="similarity">
    <text evidence="2">Belongs to the peptidase M24B family.</text>
</comment>
<evidence type="ECO:0000256" key="2">
    <source>
        <dbReference type="ARBA" id="ARBA00008766"/>
    </source>
</evidence>
<dbReference type="Pfam" id="PF01321">
    <property type="entry name" value="Creatinase_N"/>
    <property type="match status" value="1"/>
</dbReference>
<dbReference type="InterPro" id="IPR000994">
    <property type="entry name" value="Pept_M24"/>
</dbReference>
<gene>
    <name evidence="7" type="ORF">CI109_103692</name>
</gene>
<dbReference type="EMBL" id="CP144056">
    <property type="protein sequence ID" value="WWD19234.1"/>
    <property type="molecule type" value="Genomic_DNA"/>
</dbReference>
<dbReference type="PANTHER" id="PTHR43763:SF17">
    <property type="entry name" value="AMINOPEPTIDASE P, CYTOPLASMIC-RELATED"/>
    <property type="match status" value="1"/>
</dbReference>
<evidence type="ECO:0000259" key="6">
    <source>
        <dbReference type="Pfam" id="PF16188"/>
    </source>
</evidence>
<evidence type="ECO:0000313" key="7">
    <source>
        <dbReference type="EMBL" id="WWD19234.1"/>
    </source>
</evidence>
<dbReference type="OrthoDB" id="9995434at2759"/>
<reference evidence="7" key="1">
    <citation type="submission" date="2017-08" db="EMBL/GenBank/DDBJ databases">
        <authorList>
            <person name="Cuomo C."/>
            <person name="Billmyre B."/>
            <person name="Heitman J."/>
        </authorList>
    </citation>
    <scope>NUCLEOTIDE SEQUENCE</scope>
    <source>
        <strain evidence="7">CBS 12478</strain>
    </source>
</reference>
<evidence type="ECO:0000256" key="1">
    <source>
        <dbReference type="ARBA" id="ARBA00001936"/>
    </source>
</evidence>
<dbReference type="InterPro" id="IPR050422">
    <property type="entry name" value="X-Pro_aminopeptidase_P"/>
</dbReference>
<dbReference type="AlphaFoldDB" id="A0A5M6CB89"/>
<organism evidence="7 8">
    <name type="scientific">Kwoniella shandongensis</name>
    <dbReference type="NCBI Taxonomy" id="1734106"/>
    <lineage>
        <taxon>Eukaryota</taxon>
        <taxon>Fungi</taxon>
        <taxon>Dikarya</taxon>
        <taxon>Basidiomycota</taxon>
        <taxon>Agaricomycotina</taxon>
        <taxon>Tremellomycetes</taxon>
        <taxon>Tremellales</taxon>
        <taxon>Cryptococcaceae</taxon>
        <taxon>Kwoniella</taxon>
    </lineage>
</organism>
<evidence type="ECO:0000259" key="5">
    <source>
        <dbReference type="Pfam" id="PF01321"/>
    </source>
</evidence>
<dbReference type="FunFam" id="3.90.230.10:FF:000009">
    <property type="entry name" value="xaa-Pro aminopeptidase 2"/>
    <property type="match status" value="1"/>
</dbReference>
<comment type="cofactor">
    <cofactor evidence="1">
        <name>Mn(2+)</name>
        <dbReference type="ChEBI" id="CHEBI:29035"/>
    </cofactor>
</comment>
<dbReference type="Gene3D" id="3.90.230.10">
    <property type="entry name" value="Creatinase/methionine aminopeptidase superfamily"/>
    <property type="match status" value="1"/>
</dbReference>
<dbReference type="Gene3D" id="3.40.350.10">
    <property type="entry name" value="Creatinase/prolidase N-terminal domain"/>
    <property type="match status" value="2"/>
</dbReference>
<dbReference type="Pfam" id="PF00557">
    <property type="entry name" value="Peptidase_M24"/>
    <property type="match status" value="1"/>
</dbReference>
<dbReference type="GO" id="GO:0004177">
    <property type="term" value="F:aminopeptidase activity"/>
    <property type="evidence" value="ECO:0007669"/>
    <property type="project" value="UniProtKB-ARBA"/>
</dbReference>
<evidence type="ECO:0000256" key="3">
    <source>
        <dbReference type="ARBA" id="ARBA00023211"/>
    </source>
</evidence>
<feature type="domain" description="Creatinase N-terminal" evidence="5">
    <location>
        <begin position="53"/>
        <end position="200"/>
    </location>
</feature>
<keyword evidence="3" id="KW-0464">Manganese</keyword>
<dbReference type="InterPro" id="IPR032416">
    <property type="entry name" value="Peptidase_M24_C"/>
</dbReference>
<proteinExistence type="inferred from homology"/>
<dbReference type="InterPro" id="IPR000587">
    <property type="entry name" value="Creatinase_N"/>
</dbReference>
<dbReference type="Pfam" id="PF16188">
    <property type="entry name" value="Peptidase_M24_C"/>
    <property type="match status" value="1"/>
</dbReference>
<accession>A0A5M6CB89</accession>
<reference evidence="7" key="2">
    <citation type="submission" date="2024-01" db="EMBL/GenBank/DDBJ databases">
        <title>Comparative genomics of Cryptococcus and Kwoniella reveals pathogenesis evolution and contrasting modes of karyotype evolution via chromosome fusion or intercentromeric recombination.</title>
        <authorList>
            <person name="Coelho M.A."/>
            <person name="David-Palma M."/>
            <person name="Shea T."/>
            <person name="Bowers K."/>
            <person name="McGinley-Smith S."/>
            <person name="Mohammad A.W."/>
            <person name="Gnirke A."/>
            <person name="Yurkov A.M."/>
            <person name="Nowrousian M."/>
            <person name="Sun S."/>
            <person name="Cuomo C.A."/>
            <person name="Heitman J."/>
        </authorList>
    </citation>
    <scope>NUCLEOTIDE SEQUENCE</scope>
    <source>
        <strain evidence="7">CBS 12478</strain>
    </source>
</reference>
<dbReference type="Pfam" id="PF16189">
    <property type="entry name" value="Creatinase_N_2"/>
    <property type="match status" value="1"/>
</dbReference>
<keyword evidence="8" id="KW-1185">Reference proteome</keyword>
<sequence length="690" mass="76836">MACLFPSSRKPVFGDSPKYGAIALPIESEKSVGQLEVEPPAYETISDDDLQVRLRDLRKEIDDEKLDWYVVPSEDEHQSEEVGPSEKRRAFISGFTGSAGTAVIPSNSTSSPALLFVDSRYWIQAEKQIPEGWEVVRVGASGISGREDVIGGWIDWVTKGIDDGARVGIDPKLLSLTLARSIKSRLSDAGSSTKLVPISANLVDRIQTPVPRSLGPILPHPLDFAGEDTPSKLARVRSALSDSFAASQPSSSKTKTEWIYLLPSLPSIAWLLNYRCPTDVPFCPVAYAYLVLTEEKCVIFVDERKVEDEELRDRWQNEGVEVRSYGVNEVGKYVKIFKAELKAQLDEKDKVNTKILAPAECSWALAEACSPSAVEIIPCPVDKLKAIKNPVEQQGYRNAYLRDGRAMVRWMAWLEKTILKEERKVGEWAAAQTLTRYRAKEEHFAGLAYQDISGSGPNGALPHYAPERGKDRLIDLETPYVIDSGAQYLDGTIDTTRTLFLGKDASPDIKRAYTRVLQGHLAVSTAVFPRGMPADRLSMLAKAPLYQDGLDFGHGIGHGVGSYLGVHETPFFPKNDSLVPGHVTTIEPGYYKEGEWGMRIESVLLCNPVDTMYETTGHFLTFERITQVPIQTTLVDWSLLSKTEMRWINDHNKAVEDVLMPLLQADEDGDARDWLKRTCKPHKIWPWSGV</sequence>
<dbReference type="KEGG" id="ksn:43585915"/>
<feature type="domain" description="Peptidase M24 C-terminal" evidence="6">
    <location>
        <begin position="619"/>
        <end position="681"/>
    </location>
</feature>
<dbReference type="SUPFAM" id="SSF53092">
    <property type="entry name" value="Creatinase/prolidase N-terminal domain"/>
    <property type="match status" value="1"/>
</dbReference>
<dbReference type="PANTHER" id="PTHR43763">
    <property type="entry name" value="XAA-PRO AMINOPEPTIDASE 1"/>
    <property type="match status" value="1"/>
</dbReference>
<dbReference type="InterPro" id="IPR029149">
    <property type="entry name" value="Creatin/AminoP/Spt16_N"/>
</dbReference>
<dbReference type="InterPro" id="IPR036005">
    <property type="entry name" value="Creatinase/aminopeptidase-like"/>
</dbReference>
<protein>
    <submittedName>
        <fullName evidence="7">Uncharacterized protein</fullName>
    </submittedName>
</protein>
<feature type="domain" description="Peptidase M24" evidence="4">
    <location>
        <begin position="395"/>
        <end position="606"/>
    </location>
</feature>
<dbReference type="SUPFAM" id="SSF55920">
    <property type="entry name" value="Creatinase/aminopeptidase"/>
    <property type="match status" value="1"/>
</dbReference>
<dbReference type="Proteomes" id="UP000322225">
    <property type="component" value="Chromosome 6"/>
</dbReference>